<dbReference type="Gene3D" id="1.25.40.10">
    <property type="entry name" value="Tetratricopeptide repeat domain"/>
    <property type="match status" value="1"/>
</dbReference>
<dbReference type="EMBL" id="CP018171">
    <property type="protein sequence ID" value="APH70230.1"/>
    <property type="molecule type" value="Genomic_DNA"/>
</dbReference>
<evidence type="ECO:0000313" key="3">
    <source>
        <dbReference type="Proteomes" id="UP000182840"/>
    </source>
</evidence>
<sequence length="192" mass="21208">MRIFVVFPLIPLYLAGALAVHAAPAAQIGAEEEPSRLDTLFSELKRERNEKAAERIARQIGAHWMDSGSASVDLMMQWANKAISDKKFDVALDFLDQVIVLQPGYAEGWNRRATVHFMMENYAKSMTDIAQTLALEPRHFGALAGMAGILKATGREQEALDVYQSALDVYPMLRDAQSELVELADELAGEGI</sequence>
<dbReference type="AlphaFoldDB" id="A0A1L3SLI1"/>
<dbReference type="RefSeq" id="WP_072601643.1">
    <property type="nucleotide sequence ID" value="NZ_CP018171.1"/>
</dbReference>
<evidence type="ECO:0000256" key="1">
    <source>
        <dbReference type="SAM" id="SignalP"/>
    </source>
</evidence>
<proteinExistence type="predicted"/>
<reference evidence="3" key="1">
    <citation type="submission" date="2016-11" db="EMBL/GenBank/DDBJ databases">
        <title>Mesorhizobium oceanicum sp. nov., isolated from deep seawater in South China Sea.</title>
        <authorList>
            <person name="Fu G.-Y."/>
        </authorList>
    </citation>
    <scope>NUCLEOTIDE SEQUENCE [LARGE SCALE GENOMIC DNA]</scope>
    <source>
        <strain evidence="3">B7</strain>
    </source>
</reference>
<evidence type="ECO:0000313" key="2">
    <source>
        <dbReference type="EMBL" id="APH70230.1"/>
    </source>
</evidence>
<gene>
    <name evidence="2" type="ORF">BSQ44_01665</name>
</gene>
<feature type="signal peptide" evidence="1">
    <location>
        <begin position="1"/>
        <end position="22"/>
    </location>
</feature>
<dbReference type="STRING" id="1670800.BSQ44_01665"/>
<dbReference type="SUPFAM" id="SSF48452">
    <property type="entry name" value="TPR-like"/>
    <property type="match status" value="1"/>
</dbReference>
<organism evidence="2 3">
    <name type="scientific">Aquibium oceanicum</name>
    <dbReference type="NCBI Taxonomy" id="1670800"/>
    <lineage>
        <taxon>Bacteria</taxon>
        <taxon>Pseudomonadati</taxon>
        <taxon>Pseudomonadota</taxon>
        <taxon>Alphaproteobacteria</taxon>
        <taxon>Hyphomicrobiales</taxon>
        <taxon>Phyllobacteriaceae</taxon>
        <taxon>Aquibium</taxon>
    </lineage>
</organism>
<accession>A0A1L3SLI1</accession>
<dbReference type="Proteomes" id="UP000182840">
    <property type="component" value="Chromosome"/>
</dbReference>
<dbReference type="InterPro" id="IPR019734">
    <property type="entry name" value="TPR_rpt"/>
</dbReference>
<dbReference type="OrthoDB" id="9815010at2"/>
<keyword evidence="1" id="KW-0732">Signal</keyword>
<dbReference type="SMART" id="SM00028">
    <property type="entry name" value="TPR"/>
    <property type="match status" value="3"/>
</dbReference>
<protein>
    <submittedName>
        <fullName evidence="2">Uncharacterized protein</fullName>
    </submittedName>
</protein>
<feature type="chain" id="PRO_5012227939" evidence="1">
    <location>
        <begin position="23"/>
        <end position="192"/>
    </location>
</feature>
<keyword evidence="3" id="KW-1185">Reference proteome</keyword>
<dbReference type="InterPro" id="IPR011990">
    <property type="entry name" value="TPR-like_helical_dom_sf"/>
</dbReference>
<dbReference type="KEGG" id="meso:BSQ44_01665"/>
<name>A0A1L3SLI1_9HYPH</name>